<evidence type="ECO:0000313" key="2">
    <source>
        <dbReference type="Proteomes" id="UP000270094"/>
    </source>
</evidence>
<accession>A0A3P7JDF3</accession>
<name>A0A3P7JDF3_STRVU</name>
<dbReference type="AlphaFoldDB" id="A0A3P7JDF3"/>
<dbReference type="EMBL" id="UYYB01100817">
    <property type="protein sequence ID" value="VDM78049.1"/>
    <property type="molecule type" value="Genomic_DNA"/>
</dbReference>
<reference evidence="1 2" key="1">
    <citation type="submission" date="2018-11" db="EMBL/GenBank/DDBJ databases">
        <authorList>
            <consortium name="Pathogen Informatics"/>
        </authorList>
    </citation>
    <scope>NUCLEOTIDE SEQUENCE [LARGE SCALE GENOMIC DNA]</scope>
</reference>
<keyword evidence="2" id="KW-1185">Reference proteome</keyword>
<evidence type="ECO:0000313" key="1">
    <source>
        <dbReference type="EMBL" id="VDM78049.1"/>
    </source>
</evidence>
<protein>
    <submittedName>
        <fullName evidence="1">Uncharacterized protein</fullName>
    </submittedName>
</protein>
<dbReference type="Proteomes" id="UP000270094">
    <property type="component" value="Unassembled WGS sequence"/>
</dbReference>
<proteinExistence type="predicted"/>
<sequence>MSNESFPHFGTAAIHVGQEPEQWDMNQGYLSFRL</sequence>
<gene>
    <name evidence="1" type="ORF">SVUK_LOCUS13047</name>
</gene>
<dbReference type="OrthoDB" id="5852746at2759"/>
<organism evidence="1 2">
    <name type="scientific">Strongylus vulgaris</name>
    <name type="common">Blood worm</name>
    <dbReference type="NCBI Taxonomy" id="40348"/>
    <lineage>
        <taxon>Eukaryota</taxon>
        <taxon>Metazoa</taxon>
        <taxon>Ecdysozoa</taxon>
        <taxon>Nematoda</taxon>
        <taxon>Chromadorea</taxon>
        <taxon>Rhabditida</taxon>
        <taxon>Rhabditina</taxon>
        <taxon>Rhabditomorpha</taxon>
        <taxon>Strongyloidea</taxon>
        <taxon>Strongylidae</taxon>
        <taxon>Strongylus</taxon>
    </lineage>
</organism>